<feature type="region of interest" description="Disordered" evidence="1">
    <location>
        <begin position="173"/>
        <end position="194"/>
    </location>
</feature>
<gene>
    <name evidence="2" type="ORF">NS965_04600</name>
</gene>
<dbReference type="AlphaFoldDB" id="A0AAW5M154"/>
<organism evidence="2 3">
    <name type="scientific">Aeromonas veronii</name>
    <dbReference type="NCBI Taxonomy" id="654"/>
    <lineage>
        <taxon>Bacteria</taxon>
        <taxon>Pseudomonadati</taxon>
        <taxon>Pseudomonadota</taxon>
        <taxon>Gammaproteobacteria</taxon>
        <taxon>Aeromonadales</taxon>
        <taxon>Aeromonadaceae</taxon>
        <taxon>Aeromonas</taxon>
    </lineage>
</organism>
<protein>
    <submittedName>
        <fullName evidence="2">Uncharacterized protein</fullName>
    </submittedName>
</protein>
<proteinExistence type="predicted"/>
<reference evidence="2" key="1">
    <citation type="submission" date="2022-08" db="EMBL/GenBank/DDBJ databases">
        <title>A global survey of hypervirulent Aeromonas hydrophila identified this emerging pathogen in farmed fish in the lower Mekong River basin.</title>
        <authorList>
            <person name="Xu T."/>
            <person name="Rasmussen-Ivey C.R."/>
            <person name="Moen F.S."/>
            <person name="Fernandez Bravo A."/>
            <person name="Lamy B."/>
            <person name="Beaz-Hidalgo R."/>
            <person name="Khan C.D."/>
            <person name="Castro Escarpulli G."/>
            <person name="Yasin I.S.M."/>
            <person name="Figueras M.J."/>
            <person name="Azzam Sayuti M."/>
            <person name="Karim M.M."/>
            <person name="Alam K.M."/>
            <person name="Le T.T.T."/>
            <person name="Thao N.H.P."/>
            <person name="Addo S."/>
            <person name="Duodu S."/>
            <person name="Ali S."/>
            <person name="Mey S."/>
            <person name="Somony T."/>
            <person name="Liles M.R."/>
        </authorList>
    </citation>
    <scope>NUCLEOTIDE SEQUENCE</scope>
    <source>
        <strain evidence="2">0.14</strain>
    </source>
</reference>
<accession>A0AAW5M154</accession>
<evidence type="ECO:0000313" key="3">
    <source>
        <dbReference type="Proteomes" id="UP001204061"/>
    </source>
</evidence>
<name>A0AAW5M154_AERVE</name>
<dbReference type="EMBL" id="JANLFC010000014">
    <property type="protein sequence ID" value="MCR4447660.1"/>
    <property type="molecule type" value="Genomic_DNA"/>
</dbReference>
<dbReference type="Proteomes" id="UP001204061">
    <property type="component" value="Unassembled WGS sequence"/>
</dbReference>
<dbReference type="RefSeq" id="WP_167567191.1">
    <property type="nucleotide sequence ID" value="NZ_JAAKRV010000003.1"/>
</dbReference>
<sequence>MSLMLELLKPCLVDAVALGQSQAIKLPPDGVKFMLDMDRSLNVLVVSDKSAFSRRLYAIDQRLAQELGDMVKLYAFIPFRSEIGAVGMMQVNLQSMDGYSTAKRKILEAAKNTYSVTRLADSYAFSESEDNLGIAPIADREYNSILELVFSESIIASREHPIFRKLAAPVLPNNDENEENEEKSNKGSDTVSLPPASDVLSIDIDLEHINDLL</sequence>
<evidence type="ECO:0000256" key="1">
    <source>
        <dbReference type="SAM" id="MobiDB-lite"/>
    </source>
</evidence>
<evidence type="ECO:0000313" key="2">
    <source>
        <dbReference type="EMBL" id="MCR4447660.1"/>
    </source>
</evidence>
<comment type="caution">
    <text evidence="2">The sequence shown here is derived from an EMBL/GenBank/DDBJ whole genome shotgun (WGS) entry which is preliminary data.</text>
</comment>